<protein>
    <submittedName>
        <fullName evidence="3">PhzF family phenazine biosynthesis protein</fullName>
    </submittedName>
</protein>
<accession>A0ABW4Q3Y6</accession>
<evidence type="ECO:0000313" key="4">
    <source>
        <dbReference type="Proteomes" id="UP001597307"/>
    </source>
</evidence>
<evidence type="ECO:0000313" key="3">
    <source>
        <dbReference type="EMBL" id="MFD1845821.1"/>
    </source>
</evidence>
<comment type="similarity">
    <text evidence="1">Belongs to the PhzF family.</text>
</comment>
<gene>
    <name evidence="3" type="ORF">ACFSFX_04345</name>
</gene>
<dbReference type="PIRSF" id="PIRSF016184">
    <property type="entry name" value="PhzC_PhzF"/>
    <property type="match status" value="1"/>
</dbReference>
<comment type="caution">
    <text evidence="3">The sequence shown here is derived from an EMBL/GenBank/DDBJ whole genome shotgun (WGS) entry which is preliminary data.</text>
</comment>
<dbReference type="PANTHER" id="PTHR13774">
    <property type="entry name" value="PHENAZINE BIOSYNTHESIS PROTEIN"/>
    <property type="match status" value="1"/>
</dbReference>
<organism evidence="3 4">
    <name type="scientific">Arthrobacter flavus</name>
    <dbReference type="NCBI Taxonomy" id="95172"/>
    <lineage>
        <taxon>Bacteria</taxon>
        <taxon>Bacillati</taxon>
        <taxon>Actinomycetota</taxon>
        <taxon>Actinomycetes</taxon>
        <taxon>Micrococcales</taxon>
        <taxon>Micrococcaceae</taxon>
        <taxon>Arthrobacter</taxon>
    </lineage>
</organism>
<dbReference type="Pfam" id="PF02567">
    <property type="entry name" value="PhzC-PhzF"/>
    <property type="match status" value="1"/>
</dbReference>
<keyword evidence="2" id="KW-0413">Isomerase</keyword>
<keyword evidence="4" id="KW-1185">Reference proteome</keyword>
<name>A0ABW4Q3Y6_9MICC</name>
<dbReference type="Gene3D" id="3.10.310.10">
    <property type="entry name" value="Diaminopimelate Epimerase, Chain A, domain 1"/>
    <property type="match status" value="2"/>
</dbReference>
<dbReference type="InterPro" id="IPR003719">
    <property type="entry name" value="Phenazine_PhzF-like"/>
</dbReference>
<evidence type="ECO:0000256" key="2">
    <source>
        <dbReference type="ARBA" id="ARBA00023235"/>
    </source>
</evidence>
<proteinExistence type="inferred from homology"/>
<dbReference type="SUPFAM" id="SSF54506">
    <property type="entry name" value="Diaminopimelate epimerase-like"/>
    <property type="match status" value="1"/>
</dbReference>
<dbReference type="NCBIfam" id="TIGR00654">
    <property type="entry name" value="PhzF_family"/>
    <property type="match status" value="1"/>
</dbReference>
<reference evidence="4" key="1">
    <citation type="journal article" date="2019" name="Int. J. Syst. Evol. Microbiol.">
        <title>The Global Catalogue of Microorganisms (GCM) 10K type strain sequencing project: providing services to taxonomists for standard genome sequencing and annotation.</title>
        <authorList>
            <consortium name="The Broad Institute Genomics Platform"/>
            <consortium name="The Broad Institute Genome Sequencing Center for Infectious Disease"/>
            <person name="Wu L."/>
            <person name="Ma J."/>
        </authorList>
    </citation>
    <scope>NUCLEOTIDE SEQUENCE [LARGE SCALE GENOMIC DNA]</scope>
    <source>
        <strain evidence="4">JCM 11496</strain>
    </source>
</reference>
<dbReference type="RefSeq" id="WP_343878039.1">
    <property type="nucleotide sequence ID" value="NZ_BAAAIJ010000009.1"/>
</dbReference>
<dbReference type="PANTHER" id="PTHR13774:SF39">
    <property type="entry name" value="BIOSYNTHESIS PROTEIN, PUTATIVE-RELATED"/>
    <property type="match status" value="1"/>
</dbReference>
<dbReference type="EMBL" id="JBHUGA010000009">
    <property type="protein sequence ID" value="MFD1845821.1"/>
    <property type="molecule type" value="Genomic_DNA"/>
</dbReference>
<dbReference type="Proteomes" id="UP001597307">
    <property type="component" value="Unassembled WGS sequence"/>
</dbReference>
<evidence type="ECO:0000256" key="1">
    <source>
        <dbReference type="ARBA" id="ARBA00008270"/>
    </source>
</evidence>
<sequence>MTIFPASEVSRYAAFADRADRGNPAGVVLHAQSLTPLEMQRIATDVGYSETAFVTSPLRRGTALTVRYFAPGGEVDFCGHATISTAVALGHELGFGDFTLDTNVGNVLASATNAGTATSGAFQSPTISSTPIDPGHLNDLLDYLGWDSTDLHPDYPPAIGFGGNHHPVLVAQKTSRLAELSYDFEKLRALCRAQNWVTIQLIAPAGAGQWHSRNPFPWGGVIEDPATGAAAAAFAGYLKTLGRVTAGDQLTITQGLEMGRRSCINVKLLATAALISGPVTPITA</sequence>